<keyword evidence="9" id="KW-1185">Reference proteome</keyword>
<feature type="domain" description="Platelet-derived growth factor (PDGF) family profile" evidence="7">
    <location>
        <begin position="219"/>
        <end position="302"/>
    </location>
</feature>
<dbReference type="InterPro" id="IPR000072">
    <property type="entry name" value="PDGF/VEGF_dom"/>
</dbReference>
<dbReference type="PROSITE" id="PS00249">
    <property type="entry name" value="PDGF_1"/>
    <property type="match status" value="1"/>
</dbReference>
<reference evidence="8 9" key="1">
    <citation type="submission" date="2024-05" db="EMBL/GenBank/DDBJ databases">
        <authorList>
            <person name="Wallberg A."/>
        </authorList>
    </citation>
    <scope>NUCLEOTIDE SEQUENCE [LARGE SCALE GENOMIC DNA]</scope>
</reference>
<dbReference type="GO" id="GO:0008083">
    <property type="term" value="F:growth factor activity"/>
    <property type="evidence" value="ECO:0007669"/>
    <property type="project" value="UniProtKB-KW"/>
</dbReference>
<comment type="similarity">
    <text evidence="1 4">Belongs to the PDGF/VEGF growth factor family.</text>
</comment>
<dbReference type="Proteomes" id="UP001497623">
    <property type="component" value="Unassembled WGS sequence"/>
</dbReference>
<feature type="region of interest" description="Disordered" evidence="5">
    <location>
        <begin position="167"/>
        <end position="189"/>
    </location>
</feature>
<organism evidence="8 9">
    <name type="scientific">Meganyctiphanes norvegica</name>
    <name type="common">Northern krill</name>
    <name type="synonym">Thysanopoda norvegica</name>
    <dbReference type="NCBI Taxonomy" id="48144"/>
    <lineage>
        <taxon>Eukaryota</taxon>
        <taxon>Metazoa</taxon>
        <taxon>Ecdysozoa</taxon>
        <taxon>Arthropoda</taxon>
        <taxon>Crustacea</taxon>
        <taxon>Multicrustacea</taxon>
        <taxon>Malacostraca</taxon>
        <taxon>Eumalacostraca</taxon>
        <taxon>Eucarida</taxon>
        <taxon>Euphausiacea</taxon>
        <taxon>Euphausiidae</taxon>
        <taxon>Meganyctiphanes</taxon>
    </lineage>
</organism>
<accession>A0AAV2QRW8</accession>
<dbReference type="InterPro" id="IPR023581">
    <property type="entry name" value="PD_growth_factor_CS"/>
</dbReference>
<evidence type="ECO:0000256" key="4">
    <source>
        <dbReference type="RuleBase" id="RU003818"/>
    </source>
</evidence>
<dbReference type="GO" id="GO:0051781">
    <property type="term" value="P:positive regulation of cell division"/>
    <property type="evidence" value="ECO:0007669"/>
    <property type="project" value="UniProtKB-KW"/>
</dbReference>
<dbReference type="Gene3D" id="2.10.90.10">
    <property type="entry name" value="Cystine-knot cytokines"/>
    <property type="match status" value="1"/>
</dbReference>
<dbReference type="GO" id="GO:0070851">
    <property type="term" value="F:growth factor receptor binding"/>
    <property type="evidence" value="ECO:0007669"/>
    <property type="project" value="TreeGrafter"/>
</dbReference>
<dbReference type="PANTHER" id="PTHR11633:SF1">
    <property type="entry name" value="LD28763P"/>
    <property type="match status" value="1"/>
</dbReference>
<feature type="region of interest" description="Disordered" evidence="5">
    <location>
        <begin position="262"/>
        <end position="282"/>
    </location>
</feature>
<dbReference type="Pfam" id="PF00341">
    <property type="entry name" value="PDGF"/>
    <property type="match status" value="1"/>
</dbReference>
<dbReference type="AlphaFoldDB" id="A0AAV2QRW8"/>
<dbReference type="PROSITE" id="PS50278">
    <property type="entry name" value="PDGF_2"/>
    <property type="match status" value="1"/>
</dbReference>
<feature type="chain" id="PRO_5043932016" description="Platelet-derived growth factor (PDGF) family profile domain-containing protein" evidence="6">
    <location>
        <begin position="18"/>
        <end position="375"/>
    </location>
</feature>
<feature type="signal peptide" evidence="6">
    <location>
        <begin position="1"/>
        <end position="17"/>
    </location>
</feature>
<proteinExistence type="inferred from homology"/>
<evidence type="ECO:0000256" key="5">
    <source>
        <dbReference type="SAM" id="MobiDB-lite"/>
    </source>
</evidence>
<dbReference type="SUPFAM" id="SSF57501">
    <property type="entry name" value="Cystine-knot cytokines"/>
    <property type="match status" value="1"/>
</dbReference>
<dbReference type="GO" id="GO:0016020">
    <property type="term" value="C:membrane"/>
    <property type="evidence" value="ECO:0007669"/>
    <property type="project" value="InterPro"/>
</dbReference>
<comment type="caution">
    <text evidence="8">The sequence shown here is derived from an EMBL/GenBank/DDBJ whole genome shotgun (WGS) entry which is preliminary data.</text>
</comment>
<feature type="region of interest" description="Disordered" evidence="5">
    <location>
        <begin position="17"/>
        <end position="55"/>
    </location>
</feature>
<keyword evidence="3" id="KW-0497">Mitogen</keyword>
<evidence type="ECO:0000256" key="6">
    <source>
        <dbReference type="SAM" id="SignalP"/>
    </source>
</evidence>
<feature type="compositionally biased region" description="Basic residues" evidence="5">
    <location>
        <begin position="263"/>
        <end position="280"/>
    </location>
</feature>
<dbReference type="GO" id="GO:0005615">
    <property type="term" value="C:extracellular space"/>
    <property type="evidence" value="ECO:0007669"/>
    <property type="project" value="TreeGrafter"/>
</dbReference>
<dbReference type="GO" id="GO:0008284">
    <property type="term" value="P:positive regulation of cell population proliferation"/>
    <property type="evidence" value="ECO:0007669"/>
    <property type="project" value="TreeGrafter"/>
</dbReference>
<evidence type="ECO:0000256" key="1">
    <source>
        <dbReference type="ARBA" id="ARBA00006686"/>
    </source>
</evidence>
<dbReference type="EMBL" id="CAXKWB010009837">
    <property type="protein sequence ID" value="CAL4096190.1"/>
    <property type="molecule type" value="Genomic_DNA"/>
</dbReference>
<evidence type="ECO:0000256" key="2">
    <source>
        <dbReference type="ARBA" id="ARBA00023030"/>
    </source>
</evidence>
<keyword evidence="2 4" id="KW-0339">Growth factor</keyword>
<evidence type="ECO:0000259" key="7">
    <source>
        <dbReference type="PROSITE" id="PS50278"/>
    </source>
</evidence>
<dbReference type="SMART" id="SM00141">
    <property type="entry name" value="PDGF"/>
    <property type="match status" value="1"/>
</dbReference>
<name>A0AAV2QRW8_MEGNR</name>
<evidence type="ECO:0000256" key="3">
    <source>
        <dbReference type="ARBA" id="ARBA00023246"/>
    </source>
</evidence>
<protein>
    <recommendedName>
        <fullName evidence="7">Platelet-derived growth factor (PDGF) family profile domain-containing protein</fullName>
    </recommendedName>
</protein>
<dbReference type="InterPro" id="IPR029034">
    <property type="entry name" value="Cystine-knot_cytokine"/>
</dbReference>
<sequence length="375" mass="42623">MLLTWILVSLAVLLASGEPRKGGPPKGGPPQRTNRNQPENAIFFPGEVNTGSEERDDGLEEFYNNPDDRIYLPGDPEDTYNVDNDFINRNTGGHSFESPDEFDYDPYAELEPFNFVNEEDFVELPDWMDTDLNELSLDKLAILNNATDLEDLAELFELDDENREKLSGEWRANNPQPDLAADSRSRNPNADIVEKNNEMAKFAKCNPEKVTVGLEVPKNALYLPSCVRLKRCGGCCNNDLLSCQPTKTEVLSLNVLKISKTGSNRRRRVRRSRSRRRRRASGQIVSLPQENHVECSCQCKVQAHHCNQLLHIYNKDVCACVCKNQSEQMTCEKSNSLHYWNKNLCKCMCRRIRECSTGEMFSQDTCRCVPVFAGV</sequence>
<dbReference type="PANTHER" id="PTHR11633">
    <property type="entry name" value="PLATELET-DERIVED GROWTH FACTOR"/>
    <property type="match status" value="1"/>
</dbReference>
<gene>
    <name evidence="8" type="ORF">MNOR_LOCUS15608</name>
</gene>
<keyword evidence="6" id="KW-0732">Signal</keyword>
<evidence type="ECO:0000313" key="9">
    <source>
        <dbReference type="Proteomes" id="UP001497623"/>
    </source>
</evidence>
<evidence type="ECO:0000313" key="8">
    <source>
        <dbReference type="EMBL" id="CAL4096190.1"/>
    </source>
</evidence>